<feature type="domain" description="Swiss Army Knife RNA repair protein HAD" evidence="1">
    <location>
        <begin position="209"/>
        <end position="395"/>
    </location>
</feature>
<comment type="caution">
    <text evidence="2">The sequence shown here is derived from an EMBL/GenBank/DDBJ whole genome shotgun (WGS) entry which is preliminary data.</text>
</comment>
<evidence type="ECO:0000259" key="1">
    <source>
        <dbReference type="Pfam" id="PF10307"/>
    </source>
</evidence>
<dbReference type="PANTHER" id="PTHR10335:SF23">
    <property type="entry name" value="OB FOLD-CONTAINING PROTEIN, NUCLEIC ACID BINDING"/>
    <property type="match status" value="1"/>
</dbReference>
<dbReference type="EMBL" id="JAIXMP010000005">
    <property type="protein sequence ID" value="KAI9272762.1"/>
    <property type="molecule type" value="Genomic_DNA"/>
</dbReference>
<organism evidence="2 3">
    <name type="scientific">Phascolomyces articulosus</name>
    <dbReference type="NCBI Taxonomy" id="60185"/>
    <lineage>
        <taxon>Eukaryota</taxon>
        <taxon>Fungi</taxon>
        <taxon>Fungi incertae sedis</taxon>
        <taxon>Mucoromycota</taxon>
        <taxon>Mucoromycotina</taxon>
        <taxon>Mucoromycetes</taxon>
        <taxon>Mucorales</taxon>
        <taxon>Lichtheimiaceae</taxon>
        <taxon>Phascolomyces</taxon>
    </lineage>
</organism>
<proteinExistence type="predicted"/>
<evidence type="ECO:0000313" key="2">
    <source>
        <dbReference type="EMBL" id="KAI9272762.1"/>
    </source>
</evidence>
<dbReference type="GO" id="GO:0031428">
    <property type="term" value="C:box C/D methylation guide snoRNP complex"/>
    <property type="evidence" value="ECO:0007669"/>
    <property type="project" value="TreeGrafter"/>
</dbReference>
<dbReference type="AlphaFoldDB" id="A0AAD5PHY6"/>
<reference evidence="2" key="2">
    <citation type="submission" date="2023-02" db="EMBL/GenBank/DDBJ databases">
        <authorList>
            <consortium name="DOE Joint Genome Institute"/>
            <person name="Mondo S.J."/>
            <person name="Chang Y."/>
            <person name="Wang Y."/>
            <person name="Ahrendt S."/>
            <person name="Andreopoulos W."/>
            <person name="Barry K."/>
            <person name="Beard J."/>
            <person name="Benny G.L."/>
            <person name="Blankenship S."/>
            <person name="Bonito G."/>
            <person name="Cuomo C."/>
            <person name="Desiro A."/>
            <person name="Gervers K.A."/>
            <person name="Hundley H."/>
            <person name="Kuo A."/>
            <person name="LaButti K."/>
            <person name="Lang B.F."/>
            <person name="Lipzen A."/>
            <person name="O'Donnell K."/>
            <person name="Pangilinan J."/>
            <person name="Reynolds N."/>
            <person name="Sandor L."/>
            <person name="Smith M.W."/>
            <person name="Tsang A."/>
            <person name="Grigoriev I.V."/>
            <person name="Stajich J.E."/>
            <person name="Spatafora J.W."/>
        </authorList>
    </citation>
    <scope>NUCLEOTIDE SEQUENCE</scope>
    <source>
        <strain evidence="2">RSA 2281</strain>
    </source>
</reference>
<dbReference type="GO" id="GO:0032040">
    <property type="term" value="C:small-subunit processome"/>
    <property type="evidence" value="ECO:0007669"/>
    <property type="project" value="TreeGrafter"/>
</dbReference>
<name>A0AAD5PHY6_9FUNG</name>
<dbReference type="GO" id="GO:0008649">
    <property type="term" value="F:rRNA methyltransferase activity"/>
    <property type="evidence" value="ECO:0007669"/>
    <property type="project" value="TreeGrafter"/>
</dbReference>
<protein>
    <recommendedName>
        <fullName evidence="1">Swiss Army Knife RNA repair protein HAD domain-containing protein</fullName>
    </recommendedName>
</protein>
<accession>A0AAD5PHY6</accession>
<sequence>MESQQPQQENQLDNHVQDFDIDHSAKEWIQKQVDTEVKRVRDAGSSVLPFKIINCGIVPNFEKKVARAINRIELDTNVDVSKIEQVMVSPNTPYPHKPGFSYVNLILVTKQPIPFLAPYLYQTNLKVIQPEKEQEGRKTIPSKEVTLKNDLREFLFVNKRGIRARFTIHAYHDGILNRQFDGTPFAQQQTHRQPTELAIYDFDSTLFYSPLLSPTLWHATLVHALTTENFLGPGWWRDIRSLELGKEAEDSGWREFWNPHILQQARASIKDPNVLTVVLTGRRVHPFHQVLPRMLQAQGLQFDMVCMRPDPEIENDPSVFLSTMDFKQAFILNMLDRVPSLEHIVMWDDRLHHVKRFRTKQQQRLIKYFKVNYVHAVRPRYNPEWEKSIVNSILDGSAYTLVPMAASTIILLTPESTEKLRTLFPYTIHVNMSGELPVFFGDRVVLYYKELPRNRVPLGGIGTHVDVKIHSVSCFKSAHGFQLLVTVSQAGMNRYSIEEYPLPMYVKPSEKSSVTKLHEWDWSPTKVDLVVQGQIDYGYLYGIETLRKPGKRSHDDQ</sequence>
<dbReference type="PANTHER" id="PTHR10335">
    <property type="entry name" value="RRNA 2-O-METHYLTRANSFERASE FIBRILLARIN"/>
    <property type="match status" value="1"/>
</dbReference>
<dbReference type="Pfam" id="PF10307">
    <property type="entry name" value="HAD_SAK_1"/>
    <property type="match status" value="1"/>
</dbReference>
<dbReference type="GO" id="GO:0003723">
    <property type="term" value="F:RNA binding"/>
    <property type="evidence" value="ECO:0007669"/>
    <property type="project" value="TreeGrafter"/>
</dbReference>
<dbReference type="Proteomes" id="UP001209540">
    <property type="component" value="Unassembled WGS sequence"/>
</dbReference>
<reference evidence="2" key="1">
    <citation type="journal article" date="2022" name="IScience">
        <title>Evolution of zygomycete secretomes and the origins of terrestrial fungal ecologies.</title>
        <authorList>
            <person name="Chang Y."/>
            <person name="Wang Y."/>
            <person name="Mondo S."/>
            <person name="Ahrendt S."/>
            <person name="Andreopoulos W."/>
            <person name="Barry K."/>
            <person name="Beard J."/>
            <person name="Benny G.L."/>
            <person name="Blankenship S."/>
            <person name="Bonito G."/>
            <person name="Cuomo C."/>
            <person name="Desiro A."/>
            <person name="Gervers K.A."/>
            <person name="Hundley H."/>
            <person name="Kuo A."/>
            <person name="LaButti K."/>
            <person name="Lang B.F."/>
            <person name="Lipzen A."/>
            <person name="O'Donnell K."/>
            <person name="Pangilinan J."/>
            <person name="Reynolds N."/>
            <person name="Sandor L."/>
            <person name="Smith M.E."/>
            <person name="Tsang A."/>
            <person name="Grigoriev I.V."/>
            <person name="Stajich J.E."/>
            <person name="Spatafora J.W."/>
        </authorList>
    </citation>
    <scope>NUCLEOTIDE SEQUENCE</scope>
    <source>
        <strain evidence="2">RSA 2281</strain>
    </source>
</reference>
<keyword evidence="3" id="KW-1185">Reference proteome</keyword>
<evidence type="ECO:0000313" key="3">
    <source>
        <dbReference type="Proteomes" id="UP001209540"/>
    </source>
</evidence>
<dbReference type="GO" id="GO:1990259">
    <property type="term" value="F:histone H2AQ104 methyltransferase activity"/>
    <property type="evidence" value="ECO:0007669"/>
    <property type="project" value="TreeGrafter"/>
</dbReference>
<gene>
    <name evidence="2" type="ORF">BDA99DRAFT_477022</name>
</gene>
<dbReference type="InterPro" id="IPR018812">
    <property type="entry name" value="SAK_HAD"/>
</dbReference>
<dbReference type="GO" id="GO:0000494">
    <property type="term" value="P:box C/D sno(s)RNA 3'-end processing"/>
    <property type="evidence" value="ECO:0007669"/>
    <property type="project" value="TreeGrafter"/>
</dbReference>